<feature type="coiled-coil region" evidence="1">
    <location>
        <begin position="59"/>
        <end position="93"/>
    </location>
</feature>
<sequence>LKEELLSDFSKYKNLFLDYISEKCGKKLNELYTFFKENSTNLLKPAVDINDLKEHNSLLEHCNKNYMKHKMELDKLEADYLKLIELKGELKEDEIMKLKTASTLSGKFEALLVESKTMYLDAKEKMKNEVKNSYNEFNKLWQKKKLVFYKEMPISIDNNPDDVLNMISFYEEELKNIKDAQNILKHKIILFN</sequence>
<proteinExistence type="predicted"/>
<keyword evidence="1" id="KW-0175">Coiled coil</keyword>
<protein>
    <recommendedName>
        <fullName evidence="4">Merozoite surface protein 1</fullName>
    </recommendedName>
</protein>
<dbReference type="EMBL" id="LT594500">
    <property type="protein sequence ID" value="SBT80282.1"/>
    <property type="molecule type" value="Genomic_DNA"/>
</dbReference>
<feature type="non-terminal residue" evidence="2">
    <location>
        <position position="1"/>
    </location>
</feature>
<accession>A0A1C3L164</accession>
<evidence type="ECO:0000256" key="1">
    <source>
        <dbReference type="SAM" id="Coils"/>
    </source>
</evidence>
<evidence type="ECO:0008006" key="4">
    <source>
        <dbReference type="Google" id="ProtNLM"/>
    </source>
</evidence>
<evidence type="ECO:0000313" key="3">
    <source>
        <dbReference type="Proteomes" id="UP000219799"/>
    </source>
</evidence>
<evidence type="ECO:0000313" key="2">
    <source>
        <dbReference type="EMBL" id="SBT80282.1"/>
    </source>
</evidence>
<organism evidence="2 3">
    <name type="scientific">Plasmodium malariae</name>
    <dbReference type="NCBI Taxonomy" id="5858"/>
    <lineage>
        <taxon>Eukaryota</taxon>
        <taxon>Sar</taxon>
        <taxon>Alveolata</taxon>
        <taxon>Apicomplexa</taxon>
        <taxon>Aconoidasida</taxon>
        <taxon>Haemosporida</taxon>
        <taxon>Plasmodiidae</taxon>
        <taxon>Plasmodium</taxon>
        <taxon>Plasmodium (Plasmodium)</taxon>
    </lineage>
</organism>
<gene>
    <name evidence="2" type="primary">PmlGA01_120044800</name>
    <name evidence="2" type="ORF">PMLGA01_120044800</name>
</gene>
<dbReference type="Proteomes" id="UP000219799">
    <property type="component" value="Chromosome 12"/>
</dbReference>
<dbReference type="VEuPathDB" id="PlasmoDB:PmUG01_12051100"/>
<feature type="non-terminal residue" evidence="2">
    <location>
        <position position="192"/>
    </location>
</feature>
<reference evidence="2 3" key="1">
    <citation type="submission" date="2016-06" db="EMBL/GenBank/DDBJ databases">
        <authorList>
            <consortium name="Pathogen Informatics"/>
        </authorList>
    </citation>
    <scope>NUCLEOTIDE SEQUENCE [LARGE SCALE GENOMIC DNA]</scope>
    <source>
        <strain evidence="2">PmlGA01</strain>
    </source>
</reference>
<dbReference type="AlphaFoldDB" id="A0A1C3L164"/>
<name>A0A1C3L164_PLAMA</name>